<evidence type="ECO:0000256" key="12">
    <source>
        <dbReference type="ARBA" id="ARBA00049861"/>
    </source>
</evidence>
<dbReference type="CDD" id="cd01284">
    <property type="entry name" value="Riboflavin_deaminase-reductase"/>
    <property type="match status" value="1"/>
</dbReference>
<dbReference type="PIRSF" id="PIRSF006769">
    <property type="entry name" value="RibD"/>
    <property type="match status" value="1"/>
</dbReference>
<dbReference type="SUPFAM" id="SSF53927">
    <property type="entry name" value="Cytidine deaminase-like"/>
    <property type="match status" value="1"/>
</dbReference>
<proteinExistence type="inferred from homology"/>
<dbReference type="PANTHER" id="PTHR38011">
    <property type="entry name" value="DIHYDROFOLATE REDUCTASE FAMILY PROTEIN (AFU_ORTHOLOGUE AFUA_8G06820)"/>
    <property type="match status" value="1"/>
</dbReference>
<evidence type="ECO:0000256" key="7">
    <source>
        <dbReference type="ARBA" id="ARBA00022723"/>
    </source>
</evidence>
<evidence type="ECO:0000256" key="4">
    <source>
        <dbReference type="ARBA" id="ARBA00005259"/>
    </source>
</evidence>
<dbReference type="NCBIfam" id="TIGR00227">
    <property type="entry name" value="ribD_Cterm"/>
    <property type="match status" value="1"/>
</dbReference>
<dbReference type="InterPro" id="IPR016192">
    <property type="entry name" value="APOBEC/CMP_deaminase_Zn-bd"/>
</dbReference>
<keyword evidence="10 14" id="KW-0560">Oxidoreductase</keyword>
<dbReference type="Pfam" id="PF01872">
    <property type="entry name" value="RibD_C"/>
    <property type="match status" value="1"/>
</dbReference>
<evidence type="ECO:0000256" key="3">
    <source>
        <dbReference type="ARBA" id="ARBA00004910"/>
    </source>
</evidence>
<protein>
    <recommendedName>
        <fullName evidence="14">Riboflavin biosynthesis protein RibD</fullName>
    </recommendedName>
    <domain>
        <recommendedName>
            <fullName evidence="14">Diaminohydroxyphosphoribosylaminopyrimidine deaminase</fullName>
            <shortName evidence="14">DRAP deaminase</shortName>
            <ecNumber evidence="14">3.5.4.26</ecNumber>
        </recommendedName>
        <alternativeName>
            <fullName evidence="14">Riboflavin-specific deaminase</fullName>
        </alternativeName>
    </domain>
    <domain>
        <recommendedName>
            <fullName evidence="14">5-amino-6-(5-phosphoribosylamino)uracil reductase</fullName>
            <ecNumber evidence="14">1.1.1.193</ecNumber>
        </recommendedName>
        <alternativeName>
            <fullName evidence="14">HTP reductase</fullName>
        </alternativeName>
    </domain>
</protein>
<keyword evidence="14 16" id="KW-0378">Hydrolase</keyword>
<dbReference type="Gene3D" id="3.40.140.10">
    <property type="entry name" value="Cytidine Deaminase, domain 2"/>
    <property type="match status" value="1"/>
</dbReference>
<evidence type="ECO:0000256" key="5">
    <source>
        <dbReference type="ARBA" id="ARBA00007417"/>
    </source>
</evidence>
<dbReference type="RefSeq" id="WP_191799202.1">
    <property type="nucleotide sequence ID" value="NZ_JACSQL010000002.1"/>
</dbReference>
<dbReference type="EC" id="3.5.4.26" evidence="14"/>
<evidence type="ECO:0000256" key="10">
    <source>
        <dbReference type="ARBA" id="ARBA00023002"/>
    </source>
</evidence>
<dbReference type="Pfam" id="PF00383">
    <property type="entry name" value="dCMP_cyt_deam_1"/>
    <property type="match status" value="1"/>
</dbReference>
<evidence type="ECO:0000256" key="9">
    <source>
        <dbReference type="ARBA" id="ARBA00022857"/>
    </source>
</evidence>
<keyword evidence="9 14" id="KW-0521">NADP</keyword>
<dbReference type="SUPFAM" id="SSF53597">
    <property type="entry name" value="Dihydrofolate reductase-like"/>
    <property type="match status" value="1"/>
</dbReference>
<evidence type="ECO:0000256" key="14">
    <source>
        <dbReference type="PIRNR" id="PIRNR006769"/>
    </source>
</evidence>
<dbReference type="PROSITE" id="PS51747">
    <property type="entry name" value="CYT_DCMP_DEAMINASES_2"/>
    <property type="match status" value="1"/>
</dbReference>
<dbReference type="InterPro" id="IPR011549">
    <property type="entry name" value="RibD_C"/>
</dbReference>
<dbReference type="GO" id="GO:0008703">
    <property type="term" value="F:5-amino-6-(5-phosphoribosylamino)uracil reductase activity"/>
    <property type="evidence" value="ECO:0007669"/>
    <property type="project" value="UniProtKB-EC"/>
</dbReference>
<dbReference type="Gene3D" id="3.40.430.10">
    <property type="entry name" value="Dihydrofolate Reductase, subunit A"/>
    <property type="match status" value="1"/>
</dbReference>
<evidence type="ECO:0000256" key="1">
    <source>
        <dbReference type="ARBA" id="ARBA00002151"/>
    </source>
</evidence>
<dbReference type="InterPro" id="IPR002125">
    <property type="entry name" value="CMP_dCMP_dom"/>
</dbReference>
<evidence type="ECO:0000256" key="13">
    <source>
        <dbReference type="ARBA" id="ARBA00049886"/>
    </source>
</evidence>
<evidence type="ECO:0000259" key="15">
    <source>
        <dbReference type="PROSITE" id="PS51747"/>
    </source>
</evidence>
<dbReference type="InterPro" id="IPR004794">
    <property type="entry name" value="Eubact_RibD"/>
</dbReference>
<sequence>MDVMNDEFYMTLALEMAERAQGQTGINPVVGCVIVKNGRMVGLGTHLQRGKGHAEVHALEMAGTEAEGSTVYVTLEPCSHYGKTPPCSEKLIRAKVKKVIVACEDPNHEVAGKGISMLREQGIEVEVGLLQDRARYLNEKFFKYITTGLPFVTLKTASTLDGKIAAKSGDSKWISNEKARENVHLLRHRHQGIMVGVGTVIADNPELTTRLDVDGVNPVRIIIDSQLRTPRAAKVVKDGLAPTILITTEGADKEHADYFEKQGVQVIRCGTGPRVDLLTALRKLSELEIGSILLEGGGTLNGAMLENKLVDRLVMFMAPKIVGGYNNLGSFRFEGVERMSEAITLRNLEVEMLDDNIRISGVPVWRKVDKE</sequence>
<evidence type="ECO:0000256" key="6">
    <source>
        <dbReference type="ARBA" id="ARBA00022619"/>
    </source>
</evidence>
<keyword evidence="11" id="KW-0511">Multifunctional enzyme</keyword>
<dbReference type="GO" id="GO:0008835">
    <property type="term" value="F:diaminohydroxyphosphoribosylaminopyrimidine deaminase activity"/>
    <property type="evidence" value="ECO:0007669"/>
    <property type="project" value="UniProtKB-EC"/>
</dbReference>
<dbReference type="Proteomes" id="UP000608071">
    <property type="component" value="Unassembled WGS sequence"/>
</dbReference>
<evidence type="ECO:0000256" key="2">
    <source>
        <dbReference type="ARBA" id="ARBA00004882"/>
    </source>
</evidence>
<keyword evidence="7 14" id="KW-0479">Metal-binding</keyword>
<dbReference type="EMBL" id="JACSQL010000002">
    <property type="protein sequence ID" value="MBD7967993.1"/>
    <property type="molecule type" value="Genomic_DNA"/>
</dbReference>
<comment type="catalytic activity">
    <reaction evidence="13 14">
        <text>2,5-diamino-6-hydroxy-4-(5-phosphoribosylamino)-pyrimidine + H2O + H(+) = 5-amino-6-(5-phospho-D-ribosylamino)uracil + NH4(+)</text>
        <dbReference type="Rhea" id="RHEA:21868"/>
        <dbReference type="ChEBI" id="CHEBI:15377"/>
        <dbReference type="ChEBI" id="CHEBI:15378"/>
        <dbReference type="ChEBI" id="CHEBI:28938"/>
        <dbReference type="ChEBI" id="CHEBI:58453"/>
        <dbReference type="ChEBI" id="CHEBI:58614"/>
        <dbReference type="EC" id="3.5.4.26"/>
    </reaction>
</comment>
<evidence type="ECO:0000256" key="8">
    <source>
        <dbReference type="ARBA" id="ARBA00022833"/>
    </source>
</evidence>
<comment type="similarity">
    <text evidence="4 14">In the N-terminal section; belongs to the cytidine and deoxycytidylate deaminase family.</text>
</comment>
<organism evidence="16 17">
    <name type="scientific">Paenibacillus gallinarum</name>
    <dbReference type="NCBI Taxonomy" id="2762232"/>
    <lineage>
        <taxon>Bacteria</taxon>
        <taxon>Bacillati</taxon>
        <taxon>Bacillota</taxon>
        <taxon>Bacilli</taxon>
        <taxon>Bacillales</taxon>
        <taxon>Paenibacillaceae</taxon>
        <taxon>Paenibacillus</taxon>
    </lineage>
</organism>
<evidence type="ECO:0000313" key="16">
    <source>
        <dbReference type="EMBL" id="MBD7967993.1"/>
    </source>
</evidence>
<dbReference type="NCBIfam" id="TIGR00326">
    <property type="entry name" value="eubact_ribD"/>
    <property type="match status" value="1"/>
</dbReference>
<comment type="caution">
    <text evidence="16">The sequence shown here is derived from an EMBL/GenBank/DDBJ whole genome shotgun (WGS) entry which is preliminary data.</text>
</comment>
<evidence type="ECO:0000313" key="17">
    <source>
        <dbReference type="Proteomes" id="UP000608071"/>
    </source>
</evidence>
<comment type="pathway">
    <text evidence="3 14">Cofactor biosynthesis; riboflavin biosynthesis; 5-amino-6-(D-ribitylamino)uracil from GTP: step 3/4.</text>
</comment>
<comment type="function">
    <text evidence="1 14">Converts 2,5-diamino-6-(ribosylamino)-4(3h)-pyrimidinone 5'-phosphate into 5-amino-6-(ribosylamino)-2,4(1h,3h)-pyrimidinedione 5'-phosphate.</text>
</comment>
<comment type="similarity">
    <text evidence="5 14">In the C-terminal section; belongs to the HTP reductase family.</text>
</comment>
<dbReference type="PANTHER" id="PTHR38011:SF7">
    <property type="entry name" value="2,5-DIAMINO-6-RIBOSYLAMINO-4(3H)-PYRIMIDINONE 5'-PHOSPHATE REDUCTASE"/>
    <property type="match status" value="1"/>
</dbReference>
<accession>A0ABR8SXE4</accession>
<dbReference type="EC" id="1.1.1.193" evidence="14"/>
<reference evidence="16 17" key="1">
    <citation type="submission" date="2020-08" db="EMBL/GenBank/DDBJ databases">
        <title>A Genomic Blueprint of the Chicken Gut Microbiome.</title>
        <authorList>
            <person name="Gilroy R."/>
            <person name="Ravi A."/>
            <person name="Getino M."/>
            <person name="Pursley I."/>
            <person name="Horton D.L."/>
            <person name="Alikhan N.-F."/>
            <person name="Baker D."/>
            <person name="Gharbi K."/>
            <person name="Hall N."/>
            <person name="Watson M."/>
            <person name="Adriaenssens E.M."/>
            <person name="Foster-Nyarko E."/>
            <person name="Jarju S."/>
            <person name="Secka A."/>
            <person name="Antonio M."/>
            <person name="Oren A."/>
            <person name="Chaudhuri R."/>
            <person name="La Ragione R.M."/>
            <person name="Hildebrand F."/>
            <person name="Pallen M.J."/>
        </authorList>
    </citation>
    <scope>NUCLEOTIDE SEQUENCE [LARGE SCALE GENOMIC DNA]</scope>
    <source>
        <strain evidence="16 17">Sa2BVA9</strain>
    </source>
</reference>
<dbReference type="InterPro" id="IPR016193">
    <property type="entry name" value="Cytidine_deaminase-like"/>
</dbReference>
<gene>
    <name evidence="16" type="primary">ribD</name>
    <name evidence="16" type="ORF">H9647_07950</name>
</gene>
<evidence type="ECO:0000256" key="11">
    <source>
        <dbReference type="ARBA" id="ARBA00023268"/>
    </source>
</evidence>
<keyword evidence="8 14" id="KW-0862">Zinc</keyword>
<keyword evidence="6 14" id="KW-0686">Riboflavin biosynthesis</keyword>
<comment type="cofactor">
    <cofactor evidence="14">
        <name>Zn(2+)</name>
        <dbReference type="ChEBI" id="CHEBI:29105"/>
    </cofactor>
    <text evidence="14">Binds 1 zinc ion.</text>
</comment>
<feature type="domain" description="CMP/dCMP-type deaminase" evidence="15">
    <location>
        <begin position="4"/>
        <end position="126"/>
    </location>
</feature>
<comment type="catalytic activity">
    <reaction evidence="12 14">
        <text>5-amino-6-(5-phospho-D-ribitylamino)uracil + NADP(+) = 5-amino-6-(5-phospho-D-ribosylamino)uracil + NADPH + H(+)</text>
        <dbReference type="Rhea" id="RHEA:17845"/>
        <dbReference type="ChEBI" id="CHEBI:15378"/>
        <dbReference type="ChEBI" id="CHEBI:57783"/>
        <dbReference type="ChEBI" id="CHEBI:58349"/>
        <dbReference type="ChEBI" id="CHEBI:58421"/>
        <dbReference type="ChEBI" id="CHEBI:58453"/>
        <dbReference type="EC" id="1.1.1.193"/>
    </reaction>
</comment>
<name>A0ABR8SXE4_9BACL</name>
<dbReference type="InterPro" id="IPR024072">
    <property type="entry name" value="DHFR-like_dom_sf"/>
</dbReference>
<dbReference type="InterPro" id="IPR002734">
    <property type="entry name" value="RibDG_C"/>
</dbReference>
<keyword evidence="17" id="KW-1185">Reference proteome</keyword>
<comment type="pathway">
    <text evidence="2 14">Cofactor biosynthesis; riboflavin biosynthesis; 5-amino-6-(D-ribitylamino)uracil from GTP: step 2/4.</text>
</comment>
<dbReference type="PROSITE" id="PS00903">
    <property type="entry name" value="CYT_DCMP_DEAMINASES_1"/>
    <property type="match status" value="1"/>
</dbReference>
<dbReference type="InterPro" id="IPR050765">
    <property type="entry name" value="Riboflavin_Biosynth_HTPR"/>
</dbReference>